<proteinExistence type="predicted"/>
<keyword evidence="2" id="KW-1185">Reference proteome</keyword>
<dbReference type="AlphaFoldDB" id="A0A2T0TQR6"/>
<protein>
    <submittedName>
        <fullName evidence="1">Uncharacterized protein</fullName>
    </submittedName>
</protein>
<gene>
    <name evidence="1" type="ORF">B0I27_1166</name>
</gene>
<sequence>MQNFKTTTDDVDGYIRTVTYADEYIRVHSDAATGAEQVT</sequence>
<evidence type="ECO:0000313" key="2">
    <source>
        <dbReference type="Proteomes" id="UP000238034"/>
    </source>
</evidence>
<accession>A0A2T0TQR6</accession>
<dbReference type="Proteomes" id="UP000238034">
    <property type="component" value="Unassembled WGS sequence"/>
</dbReference>
<name>A0A2T0TQR6_9SPHI</name>
<comment type="caution">
    <text evidence="1">The sequence shown here is derived from an EMBL/GenBank/DDBJ whole genome shotgun (WGS) entry which is preliminary data.</text>
</comment>
<dbReference type="EMBL" id="PVTH01000016">
    <property type="protein sequence ID" value="PRY48072.1"/>
    <property type="molecule type" value="Genomic_DNA"/>
</dbReference>
<evidence type="ECO:0000313" key="1">
    <source>
        <dbReference type="EMBL" id="PRY48072.1"/>
    </source>
</evidence>
<organism evidence="1 2">
    <name type="scientific">Arcticibacter pallidicorallinus</name>
    <dbReference type="NCBI Taxonomy" id="1259464"/>
    <lineage>
        <taxon>Bacteria</taxon>
        <taxon>Pseudomonadati</taxon>
        <taxon>Bacteroidota</taxon>
        <taxon>Sphingobacteriia</taxon>
        <taxon>Sphingobacteriales</taxon>
        <taxon>Sphingobacteriaceae</taxon>
        <taxon>Arcticibacter</taxon>
    </lineage>
</organism>
<reference evidence="1 2" key="1">
    <citation type="submission" date="2018-03" db="EMBL/GenBank/DDBJ databases">
        <title>Genomic Encyclopedia of Type Strains, Phase III (KMG-III): the genomes of soil and plant-associated and newly described type strains.</title>
        <authorList>
            <person name="Whitman W."/>
        </authorList>
    </citation>
    <scope>NUCLEOTIDE SEQUENCE [LARGE SCALE GENOMIC DNA]</scope>
    <source>
        <strain evidence="1 2">CGMCC 1.9313</strain>
    </source>
</reference>